<keyword evidence="1 2" id="KW-0238">DNA-binding</keyword>
<dbReference type="SMART" id="SM00862">
    <property type="entry name" value="Trans_reg_C"/>
    <property type="match status" value="1"/>
</dbReference>
<feature type="domain" description="OmpR/PhoB-type" evidence="3">
    <location>
        <begin position="5"/>
        <end position="109"/>
    </location>
</feature>
<sequence>MSNLEPLVKIGDWYYQAAYGQLLPAEPDVSNAVPVVLEPRLHSLLNYFLLHPNQILDKDTLINDVWPPAEGTDAAVMRAVGALRKVLGDNVKSPTYIATIAKKGYQWLCQIEPLTSQQRKPLPGTRTLTATELTHTASDTEKGLPWRFISAVCNILLLGGAALAYVLASVTVTPLTQLPDTVKPLSALTGQEFWATLEPGQQYAFYWHRKSEAAPQQLARQDLTSLKVNYNEQRYPVVSQPLWLDNNQLVFRAQDSEQHCYFYQQQVMPDFMPASKVMPCQQVLTQGLAILARDWYWLDYDADLRRYELWRRAEDGNTTRLMAFEEKWHKVDQLLVVGSALYLVARQDFYRSRLYQVNLEQKQLEKIADFDQQIITSSSWDKQHALLTLKNSELQLYNLKSKKQLSLGPMTWDLTQPQRYQERILSTQYLDYTTDIVLLTLANQQLTSERSWQTSNRNERLFAANGEQIAFVSERAGDNQVWLSQGRDSRQLSRLSSGQYIQQVFWHQDTLLSVIDNQLYQIALEDGSLSLINSRPVSGHYQSCDDILYWTEQTSDGWQLMAGLQQPEVLLSGVVNLKCAPAGLVVQFYNDSTLAFWSASQPQQLSPLPVSLNWHHILPEQWTSTERQLLWLDRQQWRLKVYDWQSGEISSYPWPATALPLEIHSDNTGNLFSVQPRHYDTDIVWLQNRS</sequence>
<dbReference type="Gene3D" id="1.10.10.10">
    <property type="entry name" value="Winged helix-like DNA-binding domain superfamily/Winged helix DNA-binding domain"/>
    <property type="match status" value="1"/>
</dbReference>
<dbReference type="GO" id="GO:0003677">
    <property type="term" value="F:DNA binding"/>
    <property type="evidence" value="ECO:0007669"/>
    <property type="project" value="UniProtKB-UniRule"/>
</dbReference>
<evidence type="ECO:0000313" key="5">
    <source>
        <dbReference type="Proteomes" id="UP000219353"/>
    </source>
</evidence>
<evidence type="ECO:0000256" key="1">
    <source>
        <dbReference type="ARBA" id="ARBA00023125"/>
    </source>
</evidence>
<evidence type="ECO:0000256" key="2">
    <source>
        <dbReference type="PROSITE-ProRule" id="PRU01091"/>
    </source>
</evidence>
<organism evidence="4 5">
    <name type="scientific">Arsukibacterium tuosuense</name>
    <dbReference type="NCBI Taxonomy" id="1323745"/>
    <lineage>
        <taxon>Bacteria</taxon>
        <taxon>Pseudomonadati</taxon>
        <taxon>Pseudomonadota</taxon>
        <taxon>Gammaproteobacteria</taxon>
        <taxon>Chromatiales</taxon>
        <taxon>Chromatiaceae</taxon>
        <taxon>Arsukibacterium</taxon>
    </lineage>
</organism>
<dbReference type="AlphaFoldDB" id="A0A285IYU4"/>
<evidence type="ECO:0000259" key="3">
    <source>
        <dbReference type="PROSITE" id="PS51755"/>
    </source>
</evidence>
<dbReference type="PROSITE" id="PS51755">
    <property type="entry name" value="OMPR_PHOB"/>
    <property type="match status" value="1"/>
</dbReference>
<dbReference type="InterPro" id="IPR001867">
    <property type="entry name" value="OmpR/PhoB-type_DNA-bd"/>
</dbReference>
<proteinExistence type="predicted"/>
<gene>
    <name evidence="4" type="ORF">SAMN06297280_2271</name>
</gene>
<dbReference type="RefSeq" id="WP_097111503.1">
    <property type="nucleotide sequence ID" value="NZ_OBEB01000004.1"/>
</dbReference>
<dbReference type="SUPFAM" id="SSF46894">
    <property type="entry name" value="C-terminal effector domain of the bipartite response regulators"/>
    <property type="match status" value="1"/>
</dbReference>
<dbReference type="GO" id="GO:0006355">
    <property type="term" value="P:regulation of DNA-templated transcription"/>
    <property type="evidence" value="ECO:0007669"/>
    <property type="project" value="InterPro"/>
</dbReference>
<reference evidence="5" key="1">
    <citation type="submission" date="2017-09" db="EMBL/GenBank/DDBJ databases">
        <authorList>
            <person name="Varghese N."/>
            <person name="Submissions S."/>
        </authorList>
    </citation>
    <scope>NUCLEOTIDE SEQUENCE [LARGE SCALE GENOMIC DNA]</scope>
    <source>
        <strain evidence="5">CGMCC 1.12461</strain>
    </source>
</reference>
<dbReference type="Pfam" id="PF00486">
    <property type="entry name" value="Trans_reg_C"/>
    <property type="match status" value="1"/>
</dbReference>
<protein>
    <submittedName>
        <fullName evidence="4">DNA-binding winged helix-turn-helix (WHTH) domain-containing protein</fullName>
    </submittedName>
</protein>
<dbReference type="SUPFAM" id="SSF69322">
    <property type="entry name" value="Tricorn protease domain 2"/>
    <property type="match status" value="1"/>
</dbReference>
<evidence type="ECO:0000313" key="4">
    <source>
        <dbReference type="EMBL" id="SNY52983.1"/>
    </source>
</evidence>
<name>A0A285IYU4_9GAMM</name>
<dbReference type="InterPro" id="IPR036388">
    <property type="entry name" value="WH-like_DNA-bd_sf"/>
</dbReference>
<dbReference type="InterPro" id="IPR016032">
    <property type="entry name" value="Sig_transdc_resp-reg_C-effctor"/>
</dbReference>
<dbReference type="Proteomes" id="UP000219353">
    <property type="component" value="Unassembled WGS sequence"/>
</dbReference>
<dbReference type="EMBL" id="OBEB01000004">
    <property type="protein sequence ID" value="SNY52983.1"/>
    <property type="molecule type" value="Genomic_DNA"/>
</dbReference>
<accession>A0A285IYU4</accession>
<keyword evidence="5" id="KW-1185">Reference proteome</keyword>
<feature type="DNA-binding region" description="OmpR/PhoB-type" evidence="2">
    <location>
        <begin position="5"/>
        <end position="109"/>
    </location>
</feature>
<dbReference type="OrthoDB" id="9816555at2"/>
<dbReference type="CDD" id="cd00383">
    <property type="entry name" value="trans_reg_C"/>
    <property type="match status" value="1"/>
</dbReference>
<dbReference type="GO" id="GO:0000160">
    <property type="term" value="P:phosphorelay signal transduction system"/>
    <property type="evidence" value="ECO:0007669"/>
    <property type="project" value="InterPro"/>
</dbReference>